<name>A0A1D2A3B3_AUXPR</name>
<dbReference type="GO" id="GO:0009507">
    <property type="term" value="C:chloroplast"/>
    <property type="evidence" value="ECO:0007669"/>
    <property type="project" value="UniProtKB-SubCell"/>
</dbReference>
<evidence type="ECO:0000256" key="6">
    <source>
        <dbReference type="ARBA" id="ARBA00022533"/>
    </source>
</evidence>
<evidence type="ECO:0000256" key="15">
    <source>
        <dbReference type="ARBA" id="ARBA00025628"/>
    </source>
</evidence>
<keyword evidence="6" id="KW-0021">Allosteric enzyme</keyword>
<evidence type="ECO:0000256" key="1">
    <source>
        <dbReference type="ARBA" id="ARBA00001946"/>
    </source>
</evidence>
<dbReference type="Gene3D" id="3.20.20.70">
    <property type="entry name" value="Aldolase class I"/>
    <property type="match status" value="1"/>
</dbReference>
<evidence type="ECO:0000256" key="10">
    <source>
        <dbReference type="ARBA" id="ARBA00022946"/>
    </source>
</evidence>
<dbReference type="Pfam" id="PF00490">
    <property type="entry name" value="ALAD"/>
    <property type="match status" value="1"/>
</dbReference>
<evidence type="ECO:0000313" key="20">
    <source>
        <dbReference type="EMBL" id="JAT73423.1"/>
    </source>
</evidence>
<dbReference type="EMBL" id="GDKF01005199">
    <property type="protein sequence ID" value="JAT73423.1"/>
    <property type="molecule type" value="Transcribed_RNA"/>
</dbReference>
<dbReference type="UniPathway" id="UPA00251">
    <property type="reaction ID" value="UER00318"/>
</dbReference>
<dbReference type="PANTHER" id="PTHR11458:SF0">
    <property type="entry name" value="DELTA-AMINOLEVULINIC ACID DEHYDRATASE"/>
    <property type="match status" value="1"/>
</dbReference>
<dbReference type="AlphaFoldDB" id="A0A1D2A3B3"/>
<feature type="compositionally biased region" description="Basic residues" evidence="19">
    <location>
        <begin position="110"/>
        <end position="119"/>
    </location>
</feature>
<comment type="pathway">
    <text evidence="3">Porphyrin-containing compound metabolism; protoporphyrin-IX biosynthesis; coproporphyrinogen-III from 5-aminolevulinate: step 1/4.</text>
</comment>
<sequence>IQPISGKYTLVCCISSSHAPGTCLAYLHNPTLAPATLPSFDNMSLGLAPNVTGLHGTCRRLPVVQSRKHTSLRAPTRAIAEVEWSAPPSPPKASVPEGTPVVPTLDLPSRPRRNRRSPSIRRAFSETVLRPDNLILPVFIHDGEANIPIDSMPGVSRLGWKSGLLEEVTRARSYGVNSVVLFPKTPDHLKTRTGEESFNPDGLVQRSIRLLKDKFPNLEVFTDVALDPYNSDGHDGIVRDDGVILNDETVEFLCRQAVSQAAAGADCVSPSDMMDGRVGAIRAALDREGYSHVSIMAYTAKYASAFYGPFRDALASAPAAAAPGSRRVIPADKRTYQQDPANYREALREARADEAEGADIMMVKPGMPYLDVIRLLRDNSPLPIAAYHVSGEYAMLAAAARNGWLDEREAVLEALTCLKRAGADLILTYYARQAAQWMAGE</sequence>
<evidence type="ECO:0000256" key="5">
    <source>
        <dbReference type="ARBA" id="ARBA00022528"/>
    </source>
</evidence>
<proteinExistence type="inferred from homology"/>
<keyword evidence="14 17" id="KW-0627">Porphyrin biosynthesis</keyword>
<keyword evidence="5" id="KW-0150">Chloroplast</keyword>
<evidence type="ECO:0000256" key="13">
    <source>
        <dbReference type="ARBA" id="ARBA00023239"/>
    </source>
</evidence>
<dbReference type="FunFam" id="3.20.20.70:FF:000101">
    <property type="entry name" value="Delta-aminolevulinic acid dehydratase"/>
    <property type="match status" value="1"/>
</dbReference>
<keyword evidence="8" id="KW-0479">Metal-binding</keyword>
<dbReference type="GO" id="GO:0006782">
    <property type="term" value="P:protoporphyrinogen IX biosynthetic process"/>
    <property type="evidence" value="ECO:0007669"/>
    <property type="project" value="UniProtKB-UniPathway"/>
</dbReference>
<evidence type="ECO:0000256" key="8">
    <source>
        <dbReference type="ARBA" id="ARBA00022723"/>
    </source>
</evidence>
<keyword evidence="7" id="KW-0934">Plastid</keyword>
<dbReference type="InterPro" id="IPR013785">
    <property type="entry name" value="Aldolase_TIM"/>
</dbReference>
<dbReference type="PROSITE" id="PS00169">
    <property type="entry name" value="D_ALA_DEHYDRATASE"/>
    <property type="match status" value="1"/>
</dbReference>
<dbReference type="GO" id="GO:0008270">
    <property type="term" value="F:zinc ion binding"/>
    <property type="evidence" value="ECO:0007669"/>
    <property type="project" value="TreeGrafter"/>
</dbReference>
<dbReference type="GO" id="GO:0015995">
    <property type="term" value="P:chlorophyll biosynthetic process"/>
    <property type="evidence" value="ECO:0007669"/>
    <property type="project" value="UniProtKB-KW"/>
</dbReference>
<evidence type="ECO:0000256" key="2">
    <source>
        <dbReference type="ARBA" id="ARBA00004229"/>
    </source>
</evidence>
<evidence type="ECO:0000256" key="12">
    <source>
        <dbReference type="ARBA" id="ARBA00023171"/>
    </source>
</evidence>
<keyword evidence="10" id="KW-0809">Transit peptide</keyword>
<keyword evidence="13 17" id="KW-0456">Lyase</keyword>
<feature type="non-terminal residue" evidence="20">
    <location>
        <position position="1"/>
    </location>
</feature>
<comment type="cofactor">
    <cofactor evidence="1">
        <name>Mg(2+)</name>
        <dbReference type="ChEBI" id="CHEBI:18420"/>
    </cofactor>
</comment>
<evidence type="ECO:0000256" key="17">
    <source>
        <dbReference type="RuleBase" id="RU000515"/>
    </source>
</evidence>
<keyword evidence="11" id="KW-0350">Heme biosynthesis</keyword>
<evidence type="ECO:0000256" key="9">
    <source>
        <dbReference type="ARBA" id="ARBA00022842"/>
    </source>
</evidence>
<comment type="subunit">
    <text evidence="17">Homooctamer.</text>
</comment>
<dbReference type="NCBIfam" id="NF006762">
    <property type="entry name" value="PRK09283.1"/>
    <property type="match status" value="1"/>
</dbReference>
<keyword evidence="12" id="KW-0149">Chlorophyll biosynthesis</keyword>
<reference evidence="20" key="1">
    <citation type="submission" date="2015-08" db="EMBL/GenBank/DDBJ databases">
        <authorList>
            <person name="Babu N.S."/>
            <person name="Beckwith C.J."/>
            <person name="Beseler K.G."/>
            <person name="Brison A."/>
            <person name="Carone J.V."/>
            <person name="Caskin T.P."/>
            <person name="Diamond M."/>
            <person name="Durham M.E."/>
            <person name="Foxe J.M."/>
            <person name="Go M."/>
            <person name="Henderson B.A."/>
            <person name="Jones I.B."/>
            <person name="McGettigan J.A."/>
            <person name="Micheletti S.J."/>
            <person name="Nasrallah M.E."/>
            <person name="Ortiz D."/>
            <person name="Piller C.R."/>
            <person name="Privatt S.R."/>
            <person name="Schneider S.L."/>
            <person name="Sharp S."/>
            <person name="Smith T.C."/>
            <person name="Stanton J.D."/>
            <person name="Ullery H.E."/>
            <person name="Wilson R.J."/>
            <person name="Serrano M.G."/>
            <person name="Buck G."/>
            <person name="Lee V."/>
            <person name="Wang Y."/>
            <person name="Carvalho R."/>
            <person name="Voegtly L."/>
            <person name="Shi R."/>
            <person name="Duckworth R."/>
            <person name="Johnson A."/>
            <person name="Loviza R."/>
            <person name="Walstead R."/>
            <person name="Shah Z."/>
            <person name="Kiflezghi M."/>
            <person name="Wade K."/>
            <person name="Ball S.L."/>
            <person name="Bradley K.W."/>
            <person name="Asai D.J."/>
            <person name="Bowman C.A."/>
            <person name="Russell D.A."/>
            <person name="Pope W.H."/>
            <person name="Jacobs-Sera D."/>
            <person name="Hendrix R.W."/>
            <person name="Hatfull G.F."/>
        </authorList>
    </citation>
    <scope>NUCLEOTIDE SEQUENCE</scope>
</reference>
<feature type="region of interest" description="Disordered" evidence="19">
    <location>
        <begin position="84"/>
        <end position="119"/>
    </location>
</feature>
<evidence type="ECO:0000256" key="19">
    <source>
        <dbReference type="SAM" id="MobiDB-lite"/>
    </source>
</evidence>
<evidence type="ECO:0000256" key="7">
    <source>
        <dbReference type="ARBA" id="ARBA00022640"/>
    </source>
</evidence>
<comment type="catalytic activity">
    <reaction evidence="16 17">
        <text>2 5-aminolevulinate = porphobilinogen + 2 H2O + H(+)</text>
        <dbReference type="Rhea" id="RHEA:24064"/>
        <dbReference type="ChEBI" id="CHEBI:15377"/>
        <dbReference type="ChEBI" id="CHEBI:15378"/>
        <dbReference type="ChEBI" id="CHEBI:58126"/>
        <dbReference type="ChEBI" id="CHEBI:356416"/>
        <dbReference type="EC" id="4.2.1.24"/>
    </reaction>
</comment>
<dbReference type="InterPro" id="IPR030656">
    <property type="entry name" value="ALAD_AS"/>
</dbReference>
<dbReference type="InterPro" id="IPR001731">
    <property type="entry name" value="ALAD"/>
</dbReference>
<dbReference type="PRINTS" id="PR00144">
    <property type="entry name" value="DALDHYDRTASE"/>
</dbReference>
<comment type="function">
    <text evidence="15">Catalyzes an early step in the biosynthesis of tetrapyrroles. Binds two molecules of 5-aminolevulinate per subunit, each at a distinct site, and catalyzes their condensation to form porphobilinogen.</text>
</comment>
<evidence type="ECO:0000256" key="16">
    <source>
        <dbReference type="ARBA" id="ARBA00047651"/>
    </source>
</evidence>
<gene>
    <name evidence="20" type="ORF">g.32796</name>
</gene>
<organism evidence="20">
    <name type="scientific">Auxenochlorella protothecoides</name>
    <name type="common">Green microalga</name>
    <name type="synonym">Chlorella protothecoides</name>
    <dbReference type="NCBI Taxonomy" id="3075"/>
    <lineage>
        <taxon>Eukaryota</taxon>
        <taxon>Viridiplantae</taxon>
        <taxon>Chlorophyta</taxon>
        <taxon>core chlorophytes</taxon>
        <taxon>Trebouxiophyceae</taxon>
        <taxon>Chlorellales</taxon>
        <taxon>Chlorellaceae</taxon>
        <taxon>Auxenochlorella</taxon>
    </lineage>
</organism>
<dbReference type="PANTHER" id="PTHR11458">
    <property type="entry name" value="DELTA-AMINOLEVULINIC ACID DEHYDRATASE"/>
    <property type="match status" value="1"/>
</dbReference>
<dbReference type="CDD" id="cd04823">
    <property type="entry name" value="ALAD_PBGS_aspartate_rich"/>
    <property type="match status" value="1"/>
</dbReference>
<accession>A0A1D2A3B3</accession>
<evidence type="ECO:0000256" key="3">
    <source>
        <dbReference type="ARBA" id="ARBA00004694"/>
    </source>
</evidence>
<comment type="subcellular location">
    <subcellularLocation>
        <location evidence="2">Plastid</location>
        <location evidence="2">Chloroplast</location>
    </subcellularLocation>
</comment>
<dbReference type="GO" id="GO:0005829">
    <property type="term" value="C:cytosol"/>
    <property type="evidence" value="ECO:0007669"/>
    <property type="project" value="TreeGrafter"/>
</dbReference>
<evidence type="ECO:0000256" key="14">
    <source>
        <dbReference type="ARBA" id="ARBA00023244"/>
    </source>
</evidence>
<keyword evidence="9" id="KW-0460">Magnesium</keyword>
<evidence type="ECO:0000256" key="4">
    <source>
        <dbReference type="ARBA" id="ARBA00008055"/>
    </source>
</evidence>
<dbReference type="SUPFAM" id="SSF51569">
    <property type="entry name" value="Aldolase"/>
    <property type="match status" value="1"/>
</dbReference>
<evidence type="ECO:0000256" key="11">
    <source>
        <dbReference type="ARBA" id="ARBA00023133"/>
    </source>
</evidence>
<dbReference type="EC" id="4.2.1.24" evidence="17"/>
<dbReference type="SMART" id="SM01004">
    <property type="entry name" value="ALAD"/>
    <property type="match status" value="1"/>
</dbReference>
<dbReference type="GO" id="GO:0004655">
    <property type="term" value="F:porphobilinogen synthase activity"/>
    <property type="evidence" value="ECO:0007669"/>
    <property type="project" value="UniProtKB-EC"/>
</dbReference>
<protein>
    <recommendedName>
        <fullName evidence="17">Delta-aminolevulinic acid dehydratase</fullName>
        <ecNumber evidence="17">4.2.1.24</ecNumber>
    </recommendedName>
</protein>
<comment type="similarity">
    <text evidence="4 18">Belongs to the ALAD family.</text>
</comment>
<evidence type="ECO:0000256" key="18">
    <source>
        <dbReference type="RuleBase" id="RU004161"/>
    </source>
</evidence>